<dbReference type="InterPro" id="IPR004265">
    <property type="entry name" value="Dirigent"/>
</dbReference>
<gene>
    <name evidence="2" type="ORF">C2845_PM03G29690</name>
</gene>
<reference evidence="3" key="1">
    <citation type="journal article" date="2019" name="Nat. Commun.">
        <title>The genome of broomcorn millet.</title>
        <authorList>
            <person name="Zou C."/>
            <person name="Miki D."/>
            <person name="Li D."/>
            <person name="Tang Q."/>
            <person name="Xiao L."/>
            <person name="Rajput S."/>
            <person name="Deng P."/>
            <person name="Jia W."/>
            <person name="Huang R."/>
            <person name="Zhang M."/>
            <person name="Sun Y."/>
            <person name="Hu J."/>
            <person name="Fu X."/>
            <person name="Schnable P.S."/>
            <person name="Li F."/>
            <person name="Zhang H."/>
            <person name="Feng B."/>
            <person name="Zhu X."/>
            <person name="Liu R."/>
            <person name="Schnable J.C."/>
            <person name="Zhu J.-K."/>
            <person name="Zhang H."/>
        </authorList>
    </citation>
    <scope>NUCLEOTIDE SEQUENCE [LARGE SCALE GENOMIC DNA]</scope>
</reference>
<proteinExistence type="inferred from homology"/>
<comment type="caution">
    <text evidence="2">The sequence shown here is derived from an EMBL/GenBank/DDBJ whole genome shotgun (WGS) entry which is preliminary data.</text>
</comment>
<keyword evidence="3" id="KW-1185">Reference proteome</keyword>
<comment type="similarity">
    <text evidence="1">Belongs to the plant dirigent protein family.</text>
</comment>
<dbReference type="GO" id="GO:0048046">
    <property type="term" value="C:apoplast"/>
    <property type="evidence" value="ECO:0007669"/>
    <property type="project" value="UniProtKB-SubCell"/>
</dbReference>
<comment type="subunit">
    <text evidence="1">Homodimer.</text>
</comment>
<keyword evidence="1" id="KW-0052">Apoplast</keyword>
<protein>
    <recommendedName>
        <fullName evidence="1">Dirigent protein</fullName>
    </recommendedName>
</protein>
<evidence type="ECO:0000313" key="3">
    <source>
        <dbReference type="Proteomes" id="UP000275267"/>
    </source>
</evidence>
<dbReference type="EMBL" id="PQIB02000002">
    <property type="protein sequence ID" value="RLN34712.1"/>
    <property type="molecule type" value="Genomic_DNA"/>
</dbReference>
<organism evidence="2 3">
    <name type="scientific">Panicum miliaceum</name>
    <name type="common">Proso millet</name>
    <name type="synonym">Broomcorn millet</name>
    <dbReference type="NCBI Taxonomy" id="4540"/>
    <lineage>
        <taxon>Eukaryota</taxon>
        <taxon>Viridiplantae</taxon>
        <taxon>Streptophyta</taxon>
        <taxon>Embryophyta</taxon>
        <taxon>Tracheophyta</taxon>
        <taxon>Spermatophyta</taxon>
        <taxon>Magnoliopsida</taxon>
        <taxon>Liliopsida</taxon>
        <taxon>Poales</taxon>
        <taxon>Poaceae</taxon>
        <taxon>PACMAD clade</taxon>
        <taxon>Panicoideae</taxon>
        <taxon>Panicodae</taxon>
        <taxon>Paniceae</taxon>
        <taxon>Panicinae</taxon>
        <taxon>Panicum</taxon>
        <taxon>Panicum sect. Panicum</taxon>
    </lineage>
</organism>
<dbReference type="AlphaFoldDB" id="A0A3L6T9A8"/>
<evidence type="ECO:0000256" key="1">
    <source>
        <dbReference type="RuleBase" id="RU363099"/>
    </source>
</evidence>
<dbReference type="Pfam" id="PF03018">
    <property type="entry name" value="Dirigent"/>
    <property type="match status" value="1"/>
</dbReference>
<comment type="subcellular location">
    <subcellularLocation>
        <location evidence="1">Secreted</location>
        <location evidence="1">Extracellular space</location>
        <location evidence="1">Apoplast</location>
    </subcellularLocation>
</comment>
<name>A0A3L6T9A8_PANMI</name>
<comment type="function">
    <text evidence="1">Dirigent proteins impart stereoselectivity on the phenoxy radical-coupling reaction, yielding optically active lignans from two molecules of coniferyl alcohol in the biosynthesis of lignans, flavonolignans, and alkaloids and thus plays a central role in plant secondary metabolism.</text>
</comment>
<keyword evidence="1" id="KW-0964">Secreted</keyword>
<sequence length="74" mass="8278">MQGAINNIRHYTSFNIVFEDDRFKGSTLQGMGITLSENQWAISSGTGEFALAHEQACLVSIISMQLRSDYNSYL</sequence>
<dbReference type="STRING" id="4540.A0A3L6T9A8"/>
<accession>A0A3L6T9A8</accession>
<dbReference type="Proteomes" id="UP000275267">
    <property type="component" value="Unassembled WGS sequence"/>
</dbReference>
<evidence type="ECO:0000313" key="2">
    <source>
        <dbReference type="EMBL" id="RLN34712.1"/>
    </source>
</evidence>